<dbReference type="PROSITE" id="PS00018">
    <property type="entry name" value="EF_HAND_1"/>
    <property type="match status" value="2"/>
</dbReference>
<feature type="chain" id="PRO_5046436027" description="EF hand" evidence="1">
    <location>
        <begin position="26"/>
        <end position="142"/>
    </location>
</feature>
<gene>
    <name evidence="2" type="ORF">ABID21_001018</name>
</gene>
<dbReference type="Gene3D" id="1.10.238.10">
    <property type="entry name" value="EF-hand"/>
    <property type="match status" value="1"/>
</dbReference>
<dbReference type="EMBL" id="JBEPLJ010000003">
    <property type="protein sequence ID" value="MET3584917.1"/>
    <property type="molecule type" value="Genomic_DNA"/>
</dbReference>
<comment type="caution">
    <text evidence="2">The sequence shown here is derived from an EMBL/GenBank/DDBJ whole genome shotgun (WGS) entry which is preliminary data.</text>
</comment>
<evidence type="ECO:0000313" key="2">
    <source>
        <dbReference type="EMBL" id="MET3584917.1"/>
    </source>
</evidence>
<keyword evidence="3" id="KW-1185">Reference proteome</keyword>
<evidence type="ECO:0000256" key="1">
    <source>
        <dbReference type="SAM" id="SignalP"/>
    </source>
</evidence>
<dbReference type="InterPro" id="IPR011992">
    <property type="entry name" value="EF-hand-dom_pair"/>
</dbReference>
<proteinExistence type="predicted"/>
<evidence type="ECO:0000313" key="3">
    <source>
        <dbReference type="Proteomes" id="UP001549031"/>
    </source>
</evidence>
<dbReference type="InterPro" id="IPR018247">
    <property type="entry name" value="EF_Hand_1_Ca_BS"/>
</dbReference>
<organism evidence="2 3">
    <name type="scientific">Pseudorhizobium tarimense</name>
    <dbReference type="NCBI Taxonomy" id="1079109"/>
    <lineage>
        <taxon>Bacteria</taxon>
        <taxon>Pseudomonadati</taxon>
        <taxon>Pseudomonadota</taxon>
        <taxon>Alphaproteobacteria</taxon>
        <taxon>Hyphomicrobiales</taxon>
        <taxon>Rhizobiaceae</taxon>
        <taxon>Rhizobium/Agrobacterium group</taxon>
        <taxon>Pseudorhizobium</taxon>
    </lineage>
</organism>
<evidence type="ECO:0008006" key="4">
    <source>
        <dbReference type="Google" id="ProtNLM"/>
    </source>
</evidence>
<sequence length="142" mass="15638">MLNKVATKLAASTFALSLVAAPVMAANYSDWNTDGNDGINESEFRTGFEQNNAFDTWDADDSGTLTQSEIETGVGDNQQAFNDRYGDGWFEEWDADSDSAISEDEYYNGLYTSYDADNNNIIEEPEFGDVGDDMGDGGWFDV</sequence>
<name>A0ABV2H3S9_9HYPH</name>
<reference evidence="2 3" key="1">
    <citation type="submission" date="2024-06" db="EMBL/GenBank/DDBJ databases">
        <title>Genomic Encyclopedia of Type Strains, Phase IV (KMG-IV): sequencing the most valuable type-strain genomes for metagenomic binning, comparative biology and taxonomic classification.</title>
        <authorList>
            <person name="Goeker M."/>
        </authorList>
    </citation>
    <scope>NUCLEOTIDE SEQUENCE [LARGE SCALE GENOMIC DNA]</scope>
    <source>
        <strain evidence="2 3">DSM 105042</strain>
    </source>
</reference>
<accession>A0ABV2H3S9</accession>
<protein>
    <recommendedName>
        <fullName evidence="4">EF hand</fullName>
    </recommendedName>
</protein>
<dbReference type="RefSeq" id="WP_247242830.1">
    <property type="nucleotide sequence ID" value="NZ_JALJRA010000003.1"/>
</dbReference>
<dbReference type="Proteomes" id="UP001549031">
    <property type="component" value="Unassembled WGS sequence"/>
</dbReference>
<feature type="signal peptide" evidence="1">
    <location>
        <begin position="1"/>
        <end position="25"/>
    </location>
</feature>
<keyword evidence="1" id="KW-0732">Signal</keyword>
<dbReference type="SUPFAM" id="SSF47473">
    <property type="entry name" value="EF-hand"/>
    <property type="match status" value="1"/>
</dbReference>